<protein>
    <submittedName>
        <fullName evidence="1">Uncharacterized protein</fullName>
    </submittedName>
</protein>
<dbReference type="OrthoDB" id="6670599at2"/>
<dbReference type="Proteomes" id="UP000184339">
    <property type="component" value="Unassembled WGS sequence"/>
</dbReference>
<proteinExistence type="predicted"/>
<evidence type="ECO:0000313" key="1">
    <source>
        <dbReference type="EMBL" id="SHN10759.1"/>
    </source>
</evidence>
<reference evidence="2" key="1">
    <citation type="submission" date="2016-11" db="EMBL/GenBank/DDBJ databases">
        <authorList>
            <person name="Varghese N."/>
            <person name="Submissions S."/>
        </authorList>
    </citation>
    <scope>NUCLEOTIDE SEQUENCE [LARGE SCALE GENOMIC DNA]</scope>
    <source>
        <strain evidence="2">Sac-22</strain>
    </source>
</reference>
<evidence type="ECO:0000313" key="2">
    <source>
        <dbReference type="Proteomes" id="UP000184339"/>
    </source>
</evidence>
<dbReference type="RefSeq" id="WP_072784286.1">
    <property type="nucleotide sequence ID" value="NZ_FRCX01000004.1"/>
</dbReference>
<name>A0A1M7P2S3_9BURK</name>
<sequence>MNDSALKGMLPSNFERQIFSGHPCSGIWEPVNAPSLSFLEWITGESKLQPPFVVSARADGVYFITADKKGWSQLQGKGDILVSWYKLIDAHKDCPDGPVYLFRPGFTRHYPKSALTMKAVLASEITLRQDK</sequence>
<dbReference type="EMBL" id="FRCX01000004">
    <property type="protein sequence ID" value="SHN10759.1"/>
    <property type="molecule type" value="Genomic_DNA"/>
</dbReference>
<dbReference type="AlphaFoldDB" id="A0A1M7P2S3"/>
<accession>A0A1M7P2S3</accession>
<organism evidence="1 2">
    <name type="scientific">Duganella sacchari</name>
    <dbReference type="NCBI Taxonomy" id="551987"/>
    <lineage>
        <taxon>Bacteria</taxon>
        <taxon>Pseudomonadati</taxon>
        <taxon>Pseudomonadota</taxon>
        <taxon>Betaproteobacteria</taxon>
        <taxon>Burkholderiales</taxon>
        <taxon>Oxalobacteraceae</taxon>
        <taxon>Telluria group</taxon>
        <taxon>Duganella</taxon>
    </lineage>
</organism>
<keyword evidence="2" id="KW-1185">Reference proteome</keyword>
<gene>
    <name evidence="1" type="ORF">SAMN05192549_104350</name>
</gene>